<evidence type="ECO:0000313" key="1">
    <source>
        <dbReference type="EMBL" id="MFC7201334.1"/>
    </source>
</evidence>
<dbReference type="InterPro" id="IPR050484">
    <property type="entry name" value="Transf_Hexapept/Carb_Anhydrase"/>
</dbReference>
<dbReference type="InterPro" id="IPR011004">
    <property type="entry name" value="Trimer_LpxA-like_sf"/>
</dbReference>
<sequence length="175" mass="18424">MIRSFEGVEPDIHETAYVDPEATVIGDVTIGPKANVWPNVTLRGDDGPIVVERDANVQDNAVCHEGTTIREGATIGHSAIVHAAEVKRRAMVGMNAVVLDDAVVGEESLVGAGSVVTEGTEIPDSTLAAGTPAEVRKEVEDSEWANAGAVYVDLAKRHAAHDEVLSEDGHVPDVE</sequence>
<organism evidence="1 2">
    <name type="scientific">Halospeciosus flavus</name>
    <dbReference type="NCBI Taxonomy" id="3032283"/>
    <lineage>
        <taxon>Archaea</taxon>
        <taxon>Methanobacteriati</taxon>
        <taxon>Methanobacteriota</taxon>
        <taxon>Stenosarchaea group</taxon>
        <taxon>Halobacteria</taxon>
        <taxon>Halobacteriales</taxon>
        <taxon>Halobacteriaceae</taxon>
        <taxon>Halospeciosus</taxon>
    </lineage>
</organism>
<reference evidence="1 2" key="1">
    <citation type="journal article" date="2019" name="Int. J. Syst. Evol. Microbiol.">
        <title>The Global Catalogue of Microorganisms (GCM) 10K type strain sequencing project: providing services to taxonomists for standard genome sequencing and annotation.</title>
        <authorList>
            <consortium name="The Broad Institute Genomics Platform"/>
            <consortium name="The Broad Institute Genome Sequencing Center for Infectious Disease"/>
            <person name="Wu L."/>
            <person name="Ma J."/>
        </authorList>
    </citation>
    <scope>NUCLEOTIDE SEQUENCE [LARGE SCALE GENOMIC DNA]</scope>
    <source>
        <strain evidence="1 2">XZGYJ-43</strain>
    </source>
</reference>
<dbReference type="AlphaFoldDB" id="A0ABD5Z845"/>
<accession>A0ABD5Z845</accession>
<dbReference type="PANTHER" id="PTHR13061:SF29">
    <property type="entry name" value="GAMMA CARBONIC ANHYDRASE-LIKE 1, MITOCHONDRIAL-RELATED"/>
    <property type="match status" value="1"/>
</dbReference>
<dbReference type="Proteomes" id="UP001596447">
    <property type="component" value="Unassembled WGS sequence"/>
</dbReference>
<protein>
    <submittedName>
        <fullName evidence="1">Gamma carbonic anhydrase family protein</fullName>
    </submittedName>
</protein>
<dbReference type="CDD" id="cd04645">
    <property type="entry name" value="LbH_gamma_CA_like"/>
    <property type="match status" value="1"/>
</dbReference>
<proteinExistence type="predicted"/>
<dbReference type="InterPro" id="IPR047324">
    <property type="entry name" value="LbH_gamma_CA-like"/>
</dbReference>
<dbReference type="SUPFAM" id="SSF51161">
    <property type="entry name" value="Trimeric LpxA-like enzymes"/>
    <property type="match status" value="1"/>
</dbReference>
<dbReference type="RefSeq" id="WP_279528085.1">
    <property type="nucleotide sequence ID" value="NZ_CP122312.1"/>
</dbReference>
<dbReference type="EMBL" id="JBHTAR010000011">
    <property type="protein sequence ID" value="MFC7201334.1"/>
    <property type="molecule type" value="Genomic_DNA"/>
</dbReference>
<keyword evidence="2" id="KW-1185">Reference proteome</keyword>
<evidence type="ECO:0000313" key="2">
    <source>
        <dbReference type="Proteomes" id="UP001596447"/>
    </source>
</evidence>
<name>A0ABD5Z845_9EURY</name>
<comment type="caution">
    <text evidence="1">The sequence shown here is derived from an EMBL/GenBank/DDBJ whole genome shotgun (WGS) entry which is preliminary data.</text>
</comment>
<gene>
    <name evidence="1" type="ORF">ACFQJ9_18310</name>
</gene>
<dbReference type="Gene3D" id="2.160.10.10">
    <property type="entry name" value="Hexapeptide repeat proteins"/>
    <property type="match status" value="1"/>
</dbReference>
<dbReference type="PANTHER" id="PTHR13061">
    <property type="entry name" value="DYNACTIN SUBUNIT P25"/>
    <property type="match status" value="1"/>
</dbReference>